<feature type="transmembrane region" description="Helical" evidence="1">
    <location>
        <begin position="41"/>
        <end position="61"/>
    </location>
</feature>
<dbReference type="EMBL" id="MQUB01000001">
    <property type="protein sequence ID" value="PQB04490.1"/>
    <property type="molecule type" value="Genomic_DNA"/>
</dbReference>
<protein>
    <recommendedName>
        <fullName evidence="2">Heparan-alpha-glucosaminide N-acetyltransferase catalytic domain-containing protein</fullName>
    </recommendedName>
</protein>
<sequence length="112" mass="12893">MNAPDQKSKNIGIIAYLTIIGWVIALVMNNEKQSEYASFHIRQMLGIMLTGLAINAITWIQFDYAYFHFADRILQALVFVIWLFGFIPAVQGEKKPIPFLGDYFQDWFKSIG</sequence>
<evidence type="ECO:0000259" key="2">
    <source>
        <dbReference type="Pfam" id="PF07786"/>
    </source>
</evidence>
<reference evidence="3 4" key="1">
    <citation type="submission" date="2016-11" db="EMBL/GenBank/DDBJ databases">
        <title>Trade-off between light-utilization and light-protection in marine flavobacteria.</title>
        <authorList>
            <person name="Kumagai Y."/>
        </authorList>
    </citation>
    <scope>NUCLEOTIDE SEQUENCE [LARGE SCALE GENOMIC DNA]</scope>
    <source>
        <strain evidence="3 4">NBRC 107741</strain>
    </source>
</reference>
<keyword evidence="1" id="KW-0812">Transmembrane</keyword>
<dbReference type="RefSeq" id="WP_104813920.1">
    <property type="nucleotide sequence ID" value="NZ_MQUB01000001.1"/>
</dbReference>
<dbReference type="OrthoDB" id="6400719at2"/>
<name>A0A2S7KPF9_9FLAO</name>
<evidence type="ECO:0000313" key="3">
    <source>
        <dbReference type="EMBL" id="PQB04490.1"/>
    </source>
</evidence>
<accession>A0A2S7KPF9</accession>
<evidence type="ECO:0000313" key="4">
    <source>
        <dbReference type="Proteomes" id="UP000239800"/>
    </source>
</evidence>
<keyword evidence="4" id="KW-1185">Reference proteome</keyword>
<proteinExistence type="predicted"/>
<keyword evidence="1" id="KW-0472">Membrane</keyword>
<dbReference type="InterPro" id="IPR012429">
    <property type="entry name" value="HGSNAT_cat"/>
</dbReference>
<evidence type="ECO:0000256" key="1">
    <source>
        <dbReference type="SAM" id="Phobius"/>
    </source>
</evidence>
<dbReference type="AlphaFoldDB" id="A0A2S7KPF9"/>
<organism evidence="3 4">
    <name type="scientific">Aureitalea marina</name>
    <dbReference type="NCBI Taxonomy" id="930804"/>
    <lineage>
        <taxon>Bacteria</taxon>
        <taxon>Pseudomonadati</taxon>
        <taxon>Bacteroidota</taxon>
        <taxon>Flavobacteriia</taxon>
        <taxon>Flavobacteriales</taxon>
        <taxon>Flavobacteriaceae</taxon>
        <taxon>Aureitalea</taxon>
    </lineage>
</organism>
<comment type="caution">
    <text evidence="3">The sequence shown here is derived from an EMBL/GenBank/DDBJ whole genome shotgun (WGS) entry which is preliminary data.</text>
</comment>
<dbReference type="Pfam" id="PF07786">
    <property type="entry name" value="HGSNAT_cat"/>
    <property type="match status" value="1"/>
</dbReference>
<feature type="transmembrane region" description="Helical" evidence="1">
    <location>
        <begin position="73"/>
        <end position="90"/>
    </location>
</feature>
<gene>
    <name evidence="3" type="ORF">BST85_05930</name>
</gene>
<feature type="transmembrane region" description="Helical" evidence="1">
    <location>
        <begin position="12"/>
        <end position="29"/>
    </location>
</feature>
<feature type="domain" description="Heparan-alpha-glucosaminide N-acetyltransferase catalytic" evidence="2">
    <location>
        <begin position="13"/>
        <end position="87"/>
    </location>
</feature>
<keyword evidence="1" id="KW-1133">Transmembrane helix</keyword>
<dbReference type="Proteomes" id="UP000239800">
    <property type="component" value="Unassembled WGS sequence"/>
</dbReference>